<proteinExistence type="predicted"/>
<evidence type="ECO:0000259" key="2">
    <source>
        <dbReference type="Pfam" id="PF10099"/>
    </source>
</evidence>
<evidence type="ECO:0000313" key="4">
    <source>
        <dbReference type="Proteomes" id="UP000247345"/>
    </source>
</evidence>
<dbReference type="AlphaFoldDB" id="A0A2P6CDP3"/>
<dbReference type="OrthoDB" id="1115036at2"/>
<comment type="caution">
    <text evidence="3">The sequence shown here is derived from an EMBL/GenBank/DDBJ whole genome shotgun (WGS) entry which is preliminary data.</text>
</comment>
<evidence type="ECO:0000313" key="3">
    <source>
        <dbReference type="EMBL" id="PQJ73023.1"/>
    </source>
</evidence>
<organism evidence="3 4">
    <name type="scientific">Polaribacter butkevichii</name>
    <dbReference type="NCBI Taxonomy" id="218490"/>
    <lineage>
        <taxon>Bacteria</taxon>
        <taxon>Pseudomonadati</taxon>
        <taxon>Bacteroidota</taxon>
        <taxon>Flavobacteriia</taxon>
        <taxon>Flavobacteriales</taxon>
        <taxon>Flavobacteriaceae</taxon>
    </lineage>
</organism>
<feature type="chain" id="PRO_5015143419" description="Anti-sigma K factor RskA C-terminal domain-containing protein" evidence="1">
    <location>
        <begin position="22"/>
        <end position="296"/>
    </location>
</feature>
<dbReference type="InterPro" id="IPR018764">
    <property type="entry name" value="RskA_C"/>
</dbReference>
<dbReference type="PROSITE" id="PS51257">
    <property type="entry name" value="PROKAR_LIPOPROTEIN"/>
    <property type="match status" value="1"/>
</dbReference>
<dbReference type="GO" id="GO:0005886">
    <property type="term" value="C:plasma membrane"/>
    <property type="evidence" value="ECO:0007669"/>
    <property type="project" value="InterPro"/>
</dbReference>
<name>A0A2P6CDP3_9FLAO</name>
<keyword evidence="4" id="KW-1185">Reference proteome</keyword>
<sequence>MKKILNLAIAIAIATTFVACSDDDNNNNVPTTGSLTVDFTGLEELGADFVYEGWLIVNGSPVSTGTFTSVSFPQTYTVGIDDLEAATTFVLSIEPAGETGAAALAPAATKILAGDFSGNSASVTSTGIVGDFSNSWGKYILATPTDADTTNEASGVWFLDNTNEPAVAGLSLPTLPEGWKYEGWVVLNGTPVSTGTFTAVDAADDNAATSPYKGSVGNGPGYPGEDYVTGSAAGVDFPTDLKGKTVVISVEPSPDNSAAPFALKPLAHVVPADAENHTVISMGAGPLAVLSGSVIR</sequence>
<evidence type="ECO:0000256" key="1">
    <source>
        <dbReference type="SAM" id="SignalP"/>
    </source>
</evidence>
<keyword evidence="1" id="KW-0732">Signal</keyword>
<dbReference type="RefSeq" id="WP_105048689.1">
    <property type="nucleotide sequence ID" value="NZ_CP150661.1"/>
</dbReference>
<dbReference type="Proteomes" id="UP000247345">
    <property type="component" value="Unassembled WGS sequence"/>
</dbReference>
<reference evidence="3 4" key="1">
    <citation type="submission" date="2016-12" db="EMBL/GenBank/DDBJ databases">
        <title>Trade-off between light-utilization and light-protection in marine flavobacteria.</title>
        <authorList>
            <person name="Kumagai Y."/>
            <person name="Yoshizawa S."/>
            <person name="Kogure K."/>
            <person name="Iwasaki W."/>
        </authorList>
    </citation>
    <scope>NUCLEOTIDE SEQUENCE [LARGE SCALE GENOMIC DNA]</scope>
    <source>
        <strain evidence="3 4">KCTC 12100</strain>
    </source>
</reference>
<dbReference type="EMBL" id="MSCK01000001">
    <property type="protein sequence ID" value="PQJ73023.1"/>
    <property type="molecule type" value="Genomic_DNA"/>
</dbReference>
<protein>
    <recommendedName>
        <fullName evidence="2">Anti-sigma K factor RskA C-terminal domain-containing protein</fullName>
    </recommendedName>
</protein>
<gene>
    <name evidence="3" type="ORF">BTO14_07030</name>
</gene>
<feature type="domain" description="Anti-sigma K factor RskA C-terminal" evidence="2">
    <location>
        <begin position="31"/>
        <end position="99"/>
    </location>
</feature>
<feature type="signal peptide" evidence="1">
    <location>
        <begin position="1"/>
        <end position="21"/>
    </location>
</feature>
<accession>A0A2P6CDP3</accession>
<dbReference type="Pfam" id="PF10099">
    <property type="entry name" value="RskA_C"/>
    <property type="match status" value="1"/>
</dbReference>